<evidence type="ECO:0000313" key="2">
    <source>
        <dbReference type="EMBL" id="GBE85569.1"/>
    </source>
</evidence>
<reference evidence="2 3" key="1">
    <citation type="journal article" date="2018" name="Sci. Rep.">
        <title>Genome sequence of the cauliflower mushroom Sparassis crispa (Hanabiratake) and its association with beneficial usage.</title>
        <authorList>
            <person name="Kiyama R."/>
            <person name="Furutani Y."/>
            <person name="Kawaguchi K."/>
            <person name="Nakanishi T."/>
        </authorList>
    </citation>
    <scope>NUCLEOTIDE SEQUENCE [LARGE SCALE GENOMIC DNA]</scope>
</reference>
<dbReference type="Gene3D" id="3.80.10.10">
    <property type="entry name" value="Ribonuclease Inhibitor"/>
    <property type="match status" value="1"/>
</dbReference>
<evidence type="ECO:0000256" key="1">
    <source>
        <dbReference type="SAM" id="MobiDB-lite"/>
    </source>
</evidence>
<accession>A0A401GTQ5</accession>
<evidence type="ECO:0000313" key="3">
    <source>
        <dbReference type="Proteomes" id="UP000287166"/>
    </source>
</evidence>
<dbReference type="GeneID" id="38782486"/>
<protein>
    <submittedName>
        <fullName evidence="2">Uncharacterized protein</fullName>
    </submittedName>
</protein>
<dbReference type="InParanoid" id="A0A401GTQ5"/>
<proteinExistence type="predicted"/>
<feature type="region of interest" description="Disordered" evidence="1">
    <location>
        <begin position="417"/>
        <end position="436"/>
    </location>
</feature>
<dbReference type="Proteomes" id="UP000287166">
    <property type="component" value="Unassembled WGS sequence"/>
</dbReference>
<comment type="caution">
    <text evidence="2">The sequence shown here is derived from an EMBL/GenBank/DDBJ whole genome shotgun (WGS) entry which is preliminary data.</text>
</comment>
<dbReference type="OrthoDB" id="2767912at2759"/>
<organism evidence="2 3">
    <name type="scientific">Sparassis crispa</name>
    <dbReference type="NCBI Taxonomy" id="139825"/>
    <lineage>
        <taxon>Eukaryota</taxon>
        <taxon>Fungi</taxon>
        <taxon>Dikarya</taxon>
        <taxon>Basidiomycota</taxon>
        <taxon>Agaricomycotina</taxon>
        <taxon>Agaricomycetes</taxon>
        <taxon>Polyporales</taxon>
        <taxon>Sparassidaceae</taxon>
        <taxon>Sparassis</taxon>
    </lineage>
</organism>
<name>A0A401GTQ5_9APHY</name>
<dbReference type="InterPro" id="IPR032675">
    <property type="entry name" value="LRR_dom_sf"/>
</dbReference>
<keyword evidence="3" id="KW-1185">Reference proteome</keyword>
<sequence>MENTAEDTQLADVDSVPTQVAPITRLATEILMLIFTAGYLSIDRGHKEFVDCIGSVCRQWRVIALNTSLLWTQLEIDFNGIISGCHLNNWLSRSRHRMLDLRCQSSSLDTLHGPLQTVMHVLAPHIGRWRVMRFSLSGINEMWAALSGLPSQVPSLEVLGVGVSNYSPLFEEAYNWNIRAPRLRRLVFYGIPCFPFGFSFHQHFPALTRVHLRGLTVCRLLGPGRHEPLGVLKALATLHHLEYLCIASAGIDLSWRNYRIPPRSERAILPALKRFQFQALQFDCIVAFMNSMEAPLLVSILFTSPNPYRNDGIRFGSICPVKRNHYRHFPVLQRLTVYCNNSYVVDDPYLMHFIGIFKFKKVSFVESGKKMWRLIQLAGCKEAGVAMKSSRLIGVEIHSENLPVPVAGLRQLVVGRRHSSNTNSSQSQPATNKGGQRFTPLEEIHVCTSTPLAEVDRTWFTKRMDMEQFSWSDSRACVAQGKHFNDRLGWLRMTFAPA</sequence>
<gene>
    <name evidence="2" type="ORF">SCP_0800860</name>
</gene>
<feature type="compositionally biased region" description="Polar residues" evidence="1">
    <location>
        <begin position="420"/>
        <end position="434"/>
    </location>
</feature>
<dbReference type="EMBL" id="BFAD01000008">
    <property type="protein sequence ID" value="GBE85569.1"/>
    <property type="molecule type" value="Genomic_DNA"/>
</dbReference>
<dbReference type="RefSeq" id="XP_027616482.1">
    <property type="nucleotide sequence ID" value="XM_027760681.1"/>
</dbReference>
<dbReference type="AlphaFoldDB" id="A0A401GTQ5"/>